<dbReference type="InterPro" id="IPR041128">
    <property type="entry name" value="Arg_decarbox_C"/>
</dbReference>
<keyword evidence="8" id="KW-1185">Reference proteome</keyword>
<evidence type="ECO:0000259" key="4">
    <source>
        <dbReference type="Pfam" id="PF02784"/>
    </source>
</evidence>
<comment type="function">
    <text evidence="3">Catalyzes the biosynthesis of agmatine from arginine.</text>
</comment>
<dbReference type="Pfam" id="PF02784">
    <property type="entry name" value="Orn_Arg_deC_N"/>
    <property type="match status" value="1"/>
</dbReference>
<dbReference type="CDD" id="cd06830">
    <property type="entry name" value="PLPDE_III_ADC"/>
    <property type="match status" value="1"/>
</dbReference>
<protein>
    <recommendedName>
        <fullName evidence="3">Biosynthetic arginine decarboxylase</fullName>
        <shortName evidence="3">ADC</shortName>
        <ecNumber evidence="3">4.1.1.19</ecNumber>
    </recommendedName>
</protein>
<keyword evidence="3" id="KW-0460">Magnesium</keyword>
<dbReference type="GO" id="GO:0008792">
    <property type="term" value="F:arginine decarboxylase activity"/>
    <property type="evidence" value="ECO:0007669"/>
    <property type="project" value="UniProtKB-EC"/>
</dbReference>
<comment type="pathway">
    <text evidence="3">Amine and polyamine biosynthesis; agmatine biosynthesis; agmatine from L-arginine: step 1/1.</text>
</comment>
<sequence>MADWGIEKARSIYNVAVWSEGYFDVNQDGNLIAYPDQDHSKAGISFPELTNRFKEEGLTLPVLVRFTDILQHRVDTLIKSFRNAKAEKDYQGQYTAVYPIKVNQQFSVVKRLISHESGKVGLEAGSKPELMAILGVTEKPLQIVCNGYKDSEFLRLATIGQMMGHTVYVVVEKLSELKTLLREIDNLGAAPRIGIRIRLNSVGKGKWQNTGGEKGKFGLTATQVLQAIDVLRAAGKLDLLQLVHFHIGSQIANIRDIHNAIRECARHYAELRTLGVPITTVDVGGGLGVDYEGSKSRSACSMNYTMMEYARNVVTGLKEVCDEYDLPHPNIITESGRAMTAHHAVLVTDAIDIERAPGLVNLPEPSEDAPTVILGLWDAYQNVTPRSAIEAYHDAIHYFTDAHAQYVHGLLTLQDWSLLEQIYFATINKVRANLDLSARSHRAIHDELNEKLADKLFVNFSLFQSMPDAWGIDQLFPVMPLERMKEPLDHRAIIQDITCDSDGQLKSYADGNGIESSLPLPVYKEDEQYLLGMFMVGAYQEILGDLHNLFGDTDSVHVELTDDGGYKLTNIIKGDTVADVLRYVQFDADKLLRSYTKQLAKLDMTAVQKDALLDELKSGVYGYTYFED</sequence>
<dbReference type="NCBIfam" id="TIGR01273">
    <property type="entry name" value="speA"/>
    <property type="match status" value="1"/>
</dbReference>
<evidence type="ECO:0000313" key="8">
    <source>
        <dbReference type="Proteomes" id="UP000704611"/>
    </source>
</evidence>
<keyword evidence="3" id="KW-0210">Decarboxylase</keyword>
<keyword evidence="2 3" id="KW-0663">Pyridoxal phosphate</keyword>
<dbReference type="HAMAP" id="MF_01417">
    <property type="entry name" value="SpeA"/>
    <property type="match status" value="1"/>
</dbReference>
<keyword evidence="3" id="KW-0745">Spermidine biosynthesis</keyword>
<feature type="binding site" evidence="3">
    <location>
        <begin position="281"/>
        <end position="291"/>
    </location>
    <ligand>
        <name>substrate</name>
    </ligand>
</feature>
<evidence type="ECO:0000259" key="6">
    <source>
        <dbReference type="Pfam" id="PF17944"/>
    </source>
</evidence>
<dbReference type="InterPro" id="IPR022653">
    <property type="entry name" value="De-COase2_pyr-phos_BS"/>
</dbReference>
<evidence type="ECO:0000313" key="7">
    <source>
        <dbReference type="EMBL" id="MBV2129357.1"/>
    </source>
</evidence>
<dbReference type="InterPro" id="IPR040634">
    <property type="entry name" value="Arg_decarb_HB"/>
</dbReference>
<dbReference type="InterPro" id="IPR002985">
    <property type="entry name" value="Arg_decrbxlase"/>
</dbReference>
<dbReference type="PANTHER" id="PTHR43295">
    <property type="entry name" value="ARGININE DECARBOXYLASE"/>
    <property type="match status" value="1"/>
</dbReference>
<feature type="domain" description="Orn/DAP/Arg decarboxylase 2 N-terminal" evidence="4">
    <location>
        <begin position="82"/>
        <end position="341"/>
    </location>
</feature>
<dbReference type="PROSITE" id="PS00878">
    <property type="entry name" value="ODR_DC_2_1"/>
    <property type="match status" value="1"/>
</dbReference>
<organism evidence="7 8">
    <name type="scientific">Arsukibacterium indicum</name>
    <dbReference type="NCBI Taxonomy" id="2848612"/>
    <lineage>
        <taxon>Bacteria</taxon>
        <taxon>Pseudomonadati</taxon>
        <taxon>Pseudomonadota</taxon>
        <taxon>Gammaproteobacteria</taxon>
        <taxon>Chromatiales</taxon>
        <taxon>Chromatiaceae</taxon>
        <taxon>Arsukibacterium</taxon>
    </lineage>
</organism>
<proteinExistence type="inferred from homology"/>
<dbReference type="EC" id="4.1.1.19" evidence="3"/>
<dbReference type="RefSeq" id="WP_217668970.1">
    <property type="nucleotide sequence ID" value="NZ_JAHRID010000003.1"/>
</dbReference>
<comment type="cofactor">
    <cofactor evidence="1 3">
        <name>pyridoxal 5'-phosphate</name>
        <dbReference type="ChEBI" id="CHEBI:597326"/>
    </cofactor>
</comment>
<dbReference type="EMBL" id="JAHRID010000003">
    <property type="protein sequence ID" value="MBV2129357.1"/>
    <property type="molecule type" value="Genomic_DNA"/>
</dbReference>
<comment type="caution">
    <text evidence="7">The sequence shown here is derived from an EMBL/GenBank/DDBJ whole genome shotgun (WGS) entry which is preliminary data.</text>
</comment>
<dbReference type="PIRSF" id="PIRSF001336">
    <property type="entry name" value="Arg_decrbxlase"/>
    <property type="match status" value="1"/>
</dbReference>
<evidence type="ECO:0000256" key="3">
    <source>
        <dbReference type="HAMAP-Rule" id="MF_01417"/>
    </source>
</evidence>
<keyword evidence="3" id="KW-0620">Polyamine biosynthesis</keyword>
<keyword evidence="3" id="KW-0479">Metal-binding</keyword>
<keyword evidence="3 7" id="KW-0456">Lyase</keyword>
<evidence type="ECO:0000256" key="1">
    <source>
        <dbReference type="ARBA" id="ARBA00001933"/>
    </source>
</evidence>
<gene>
    <name evidence="3 7" type="primary">speA</name>
    <name evidence="7" type="ORF">KQY15_09640</name>
</gene>
<dbReference type="Pfam" id="PF17810">
    <property type="entry name" value="Arg_decarb_HB"/>
    <property type="match status" value="1"/>
</dbReference>
<feature type="modified residue" description="N6-(pyridoxal phosphate)lysine" evidence="3">
    <location>
        <position position="101"/>
    </location>
</feature>
<dbReference type="PANTHER" id="PTHR43295:SF9">
    <property type="entry name" value="BIOSYNTHETIC ARGININE DECARBOXYLASE"/>
    <property type="match status" value="1"/>
</dbReference>
<dbReference type="InterPro" id="IPR022644">
    <property type="entry name" value="De-COase2_N"/>
</dbReference>
<comment type="similarity">
    <text evidence="3">Belongs to the Orn/Lys/Arg decarboxylase class-II family. SpeA subfamily.</text>
</comment>
<dbReference type="Pfam" id="PF17944">
    <property type="entry name" value="Arg_decarbox_C"/>
    <property type="match status" value="1"/>
</dbReference>
<comment type="cofactor">
    <cofactor evidence="3">
        <name>Mg(2+)</name>
        <dbReference type="ChEBI" id="CHEBI:18420"/>
    </cofactor>
</comment>
<name>A0ABS6MKL4_9GAMM</name>
<feature type="domain" description="Arginine decarboxylase helical bundle" evidence="5">
    <location>
        <begin position="366"/>
        <end position="449"/>
    </location>
</feature>
<reference evidence="7 8" key="1">
    <citation type="submission" date="2021-06" db="EMBL/GenBank/DDBJ databases">
        <title>Rheinheimera indica sp. nov., isolated from deep-sea sediment.</title>
        <authorList>
            <person name="Wang Z."/>
            <person name="Zhang X.-Y."/>
        </authorList>
    </citation>
    <scope>NUCLEOTIDE SEQUENCE [LARGE SCALE GENOMIC DNA]</scope>
    <source>
        <strain evidence="7 8">SM2107</strain>
    </source>
</reference>
<evidence type="ECO:0000259" key="5">
    <source>
        <dbReference type="Pfam" id="PF17810"/>
    </source>
</evidence>
<evidence type="ECO:0000256" key="2">
    <source>
        <dbReference type="ARBA" id="ARBA00022898"/>
    </source>
</evidence>
<dbReference type="PROSITE" id="PS00879">
    <property type="entry name" value="ODR_DC_2_2"/>
    <property type="match status" value="1"/>
</dbReference>
<dbReference type="InterPro" id="IPR022657">
    <property type="entry name" value="De-COase2_CS"/>
</dbReference>
<feature type="domain" description="Arginine decarboxylase C-terminal helical" evidence="6">
    <location>
        <begin position="577"/>
        <end position="626"/>
    </location>
</feature>
<comment type="catalytic activity">
    <reaction evidence="3">
        <text>L-arginine + H(+) = agmatine + CO2</text>
        <dbReference type="Rhea" id="RHEA:17641"/>
        <dbReference type="ChEBI" id="CHEBI:15378"/>
        <dbReference type="ChEBI" id="CHEBI:16526"/>
        <dbReference type="ChEBI" id="CHEBI:32682"/>
        <dbReference type="ChEBI" id="CHEBI:58145"/>
        <dbReference type="EC" id="4.1.1.19"/>
    </reaction>
</comment>
<accession>A0ABS6MKL4</accession>
<dbReference type="NCBIfam" id="NF003763">
    <property type="entry name" value="PRK05354.1"/>
    <property type="match status" value="1"/>
</dbReference>
<dbReference type="Proteomes" id="UP000704611">
    <property type="component" value="Unassembled WGS sequence"/>
</dbReference>